<name>A0AB37Z986_9PSED</name>
<reference evidence="1 2" key="1">
    <citation type="submission" date="2016-10" db="EMBL/GenBank/DDBJ databases">
        <authorList>
            <person name="Varghese N."/>
            <person name="Submissions S."/>
        </authorList>
    </citation>
    <scope>NUCLEOTIDE SEQUENCE [LARGE SCALE GENOMIC DNA]</scope>
    <source>
        <strain evidence="1 2">DSM 17833</strain>
    </source>
</reference>
<dbReference type="AlphaFoldDB" id="A0AB37Z986"/>
<evidence type="ECO:0000313" key="2">
    <source>
        <dbReference type="Proteomes" id="UP000242418"/>
    </source>
</evidence>
<gene>
    <name evidence="1" type="ORF">SAMN05216370_2520</name>
</gene>
<dbReference type="EMBL" id="FMTL01000002">
    <property type="protein sequence ID" value="SCW65524.1"/>
    <property type="molecule type" value="Genomic_DNA"/>
</dbReference>
<evidence type="ECO:0000313" key="1">
    <source>
        <dbReference type="EMBL" id="SCW65524.1"/>
    </source>
</evidence>
<keyword evidence="2" id="KW-1185">Reference proteome</keyword>
<accession>A0AB37Z986</accession>
<comment type="caution">
    <text evidence="1">The sequence shown here is derived from an EMBL/GenBank/DDBJ whole genome shotgun (WGS) entry which is preliminary data.</text>
</comment>
<proteinExistence type="predicted"/>
<dbReference type="Proteomes" id="UP000242418">
    <property type="component" value="Unassembled WGS sequence"/>
</dbReference>
<protein>
    <submittedName>
        <fullName evidence="1">Uncharacterized protein</fullName>
    </submittedName>
</protein>
<sequence>MSWVTRFSQNTYDGRGIHAANDGHLISVQVYSYLIDACNRMQRRIDVFDTRAATHTFDIQINSAHYVIPFKSPQ</sequence>
<organism evidence="1 2">
    <name type="scientific">Pseudomonas peli</name>
    <dbReference type="NCBI Taxonomy" id="592361"/>
    <lineage>
        <taxon>Bacteria</taxon>
        <taxon>Pseudomonadati</taxon>
        <taxon>Pseudomonadota</taxon>
        <taxon>Gammaproteobacteria</taxon>
        <taxon>Pseudomonadales</taxon>
        <taxon>Pseudomonadaceae</taxon>
        <taxon>Pseudomonas</taxon>
    </lineage>
</organism>